<evidence type="ECO:0000313" key="2">
    <source>
        <dbReference type="Proteomes" id="UP000031971"/>
    </source>
</evidence>
<name>A0A0C2UX79_PARME</name>
<dbReference type="AlphaFoldDB" id="A0A0C2UX79"/>
<gene>
    <name evidence="1" type="ORF">CCC_00502</name>
</gene>
<accession>A0A0C2UX79</accession>
<comment type="caution">
    <text evidence="1">The sequence shown here is derived from an EMBL/GenBank/DDBJ whole genome shotgun (WGS) entry which is preliminary data.</text>
</comment>
<protein>
    <submittedName>
        <fullName evidence="1">Uncharacterized protein</fullName>
    </submittedName>
</protein>
<proteinExistence type="predicted"/>
<dbReference type="EMBL" id="JXSL01000030">
    <property type="protein sequence ID" value="KIL97441.1"/>
    <property type="molecule type" value="Genomic_DNA"/>
</dbReference>
<sequence>MHGRGPPAGRVTLASGVFAKPYGWQQESRGKGRCCEGLRKLPL</sequence>
<keyword evidence="2" id="KW-1185">Reference proteome</keyword>
<dbReference type="STRING" id="272627.CCC_00502"/>
<organism evidence="1 2">
    <name type="scientific">Paramagnetospirillum magnetotacticum MS-1</name>
    <dbReference type="NCBI Taxonomy" id="272627"/>
    <lineage>
        <taxon>Bacteria</taxon>
        <taxon>Pseudomonadati</taxon>
        <taxon>Pseudomonadota</taxon>
        <taxon>Alphaproteobacteria</taxon>
        <taxon>Rhodospirillales</taxon>
        <taxon>Magnetospirillaceae</taxon>
        <taxon>Paramagnetospirillum</taxon>
    </lineage>
</organism>
<evidence type="ECO:0000313" key="1">
    <source>
        <dbReference type="EMBL" id="KIL97441.1"/>
    </source>
</evidence>
<dbReference type="Proteomes" id="UP000031971">
    <property type="component" value="Unassembled WGS sequence"/>
</dbReference>
<reference evidence="1 2" key="1">
    <citation type="submission" date="2015-01" db="EMBL/GenBank/DDBJ databases">
        <title>Genome Sequence of Magnetospirillum magnetotacticum Strain MS-1.</title>
        <authorList>
            <person name="Marinov G.K."/>
            <person name="Smalley M.D."/>
            <person name="DeSalvo G."/>
        </authorList>
    </citation>
    <scope>NUCLEOTIDE SEQUENCE [LARGE SCALE GENOMIC DNA]</scope>
    <source>
        <strain evidence="1 2">MS-1</strain>
    </source>
</reference>